<gene>
    <name evidence="2" type="ORF">AGERDE_LOCUS374</name>
</gene>
<dbReference type="OrthoDB" id="2423717at2759"/>
<protein>
    <submittedName>
        <fullName evidence="2">6979_t:CDS:1</fullName>
    </submittedName>
</protein>
<reference evidence="2" key="1">
    <citation type="submission" date="2021-06" db="EMBL/GenBank/DDBJ databases">
        <authorList>
            <person name="Kallberg Y."/>
            <person name="Tangrot J."/>
            <person name="Rosling A."/>
        </authorList>
    </citation>
    <scope>NUCLEOTIDE SEQUENCE</scope>
    <source>
        <strain evidence="2">MT106</strain>
    </source>
</reference>
<evidence type="ECO:0000256" key="1">
    <source>
        <dbReference type="SAM" id="MobiDB-lite"/>
    </source>
</evidence>
<name>A0A9N8UYI9_9GLOM</name>
<feature type="region of interest" description="Disordered" evidence="1">
    <location>
        <begin position="1"/>
        <end position="35"/>
    </location>
</feature>
<sequence>MPERITTPPTRSRSIRAHSPEVSSSSEEEDEHAPVPWHRDELELILFKFDRFILSSRPPLAPFPRGSPPERLCHRVAKSILREYDNWRHSIQETAKMLRREIHRRDAPPRTNLAGLHRPPRFHPFRAVATGGPTVIGITDHNTTEQVLLIFSEHSQNWPRSFEFRGKLLPKKRLPEPEVLNSQQRCLPSISCNKTVNYTGVQDDFADSKDIWIVRLQLVVNEIPPRGWTEIPNALASSSRGQIPAATKTIISRRADLSQLRLHQELLRPKSNNALAASRPPPITAPRCTLQLCRLDRLSCDMQNIPSR</sequence>
<dbReference type="AlphaFoldDB" id="A0A9N8UYI9"/>
<organism evidence="2 3">
    <name type="scientific">Ambispora gerdemannii</name>
    <dbReference type="NCBI Taxonomy" id="144530"/>
    <lineage>
        <taxon>Eukaryota</taxon>
        <taxon>Fungi</taxon>
        <taxon>Fungi incertae sedis</taxon>
        <taxon>Mucoromycota</taxon>
        <taxon>Glomeromycotina</taxon>
        <taxon>Glomeromycetes</taxon>
        <taxon>Archaeosporales</taxon>
        <taxon>Ambisporaceae</taxon>
        <taxon>Ambispora</taxon>
    </lineage>
</organism>
<evidence type="ECO:0000313" key="2">
    <source>
        <dbReference type="EMBL" id="CAG8434580.1"/>
    </source>
</evidence>
<proteinExistence type="predicted"/>
<dbReference type="Proteomes" id="UP000789831">
    <property type="component" value="Unassembled WGS sequence"/>
</dbReference>
<keyword evidence="3" id="KW-1185">Reference proteome</keyword>
<dbReference type="EMBL" id="CAJVPL010000018">
    <property type="protein sequence ID" value="CAG8434580.1"/>
    <property type="molecule type" value="Genomic_DNA"/>
</dbReference>
<accession>A0A9N8UYI9</accession>
<comment type="caution">
    <text evidence="2">The sequence shown here is derived from an EMBL/GenBank/DDBJ whole genome shotgun (WGS) entry which is preliminary data.</text>
</comment>
<evidence type="ECO:0000313" key="3">
    <source>
        <dbReference type="Proteomes" id="UP000789831"/>
    </source>
</evidence>